<dbReference type="GO" id="GO:0005886">
    <property type="term" value="C:plasma membrane"/>
    <property type="evidence" value="ECO:0007669"/>
    <property type="project" value="UniProtKB-SubCell"/>
</dbReference>
<dbReference type="InterPro" id="IPR017871">
    <property type="entry name" value="ABC_transporter-like_CS"/>
</dbReference>
<dbReference type="Proteomes" id="UP001151071">
    <property type="component" value="Unassembled WGS sequence"/>
</dbReference>
<dbReference type="InterPro" id="IPR003593">
    <property type="entry name" value="AAA+_ATPase"/>
</dbReference>
<keyword evidence="2" id="KW-0813">Transport</keyword>
<dbReference type="InterPro" id="IPR050107">
    <property type="entry name" value="ABC_carbohydrate_import_ATPase"/>
</dbReference>
<dbReference type="CDD" id="cd03216">
    <property type="entry name" value="ABC_Carb_Monos_I"/>
    <property type="match status" value="1"/>
</dbReference>
<dbReference type="RefSeq" id="WP_029098801.1">
    <property type="nucleotide sequence ID" value="NZ_JAPYYP010000005.1"/>
</dbReference>
<dbReference type="PROSITE" id="PS00211">
    <property type="entry name" value="ABC_TRANSPORTER_1"/>
    <property type="match status" value="1"/>
</dbReference>
<sequence length="499" mass="54784">METAALKMERISKHFPGVKALDQVSIEVKKGEILALLGENGAGKSTLMKVLAGVHQPDSGEIYVNGKKVVIDGPRASQELGISIIYQEFNLIPHLSVAENIFLGREPRKIKGVIDWKTLDQQAAAIMNRVGLKHLSPKALIRDLTIPEQQLVEIAKAISYASQILIMDEPTAVLNGEDASHLLEIMLDLKQQGMSIIFITHRLEEVEQIADRIAVLRDGTYIGSAKIGDVSREQMVSMMVGRDITDLYPTRNQKIGKPVLRVENLSLKNRLHDINLTVHEGEILGIGGLMGSGSGVLAKALFGLYPHLQGKIMIGEKSRITSPRDAIDAGIALVTDDRKGEGLVLMMSVFENLLLPSYRRISSMGTLLEKSKQTGIVEKWISDLKIKVHDPAVAVGTLSGGNQQKVVLGKWLQMNPRVLILNEPTRGIDVGAKAEIYQLMKSLTEEGIAIIMISSEMPELLGMSHRILVMHEGRVTGEMPIEEATQEKIFLYATGGVRK</sequence>
<keyword evidence="4" id="KW-0762">Sugar transport</keyword>
<evidence type="ECO:0000256" key="5">
    <source>
        <dbReference type="ARBA" id="ARBA00022737"/>
    </source>
</evidence>
<keyword evidence="9" id="KW-0472">Membrane</keyword>
<comment type="subcellular location">
    <subcellularLocation>
        <location evidence="1">Cell membrane</location>
        <topology evidence="1">Peripheral membrane protein</topology>
    </subcellularLocation>
</comment>
<keyword evidence="5" id="KW-0677">Repeat</keyword>
<dbReference type="PROSITE" id="PS50893">
    <property type="entry name" value="ABC_TRANSPORTER_2"/>
    <property type="match status" value="2"/>
</dbReference>
<evidence type="ECO:0000313" key="12">
    <source>
        <dbReference type="Proteomes" id="UP001151071"/>
    </source>
</evidence>
<dbReference type="Pfam" id="PF00005">
    <property type="entry name" value="ABC_tran"/>
    <property type="match status" value="2"/>
</dbReference>
<keyword evidence="6" id="KW-0547">Nucleotide-binding</keyword>
<dbReference type="CDD" id="cd03215">
    <property type="entry name" value="ABC_Carb_Monos_II"/>
    <property type="match status" value="1"/>
</dbReference>
<reference evidence="11" key="1">
    <citation type="submission" date="2022-12" db="EMBL/GenBank/DDBJ databases">
        <title>Draft genome sequence of the thermophilic strain Brevibacillus thermoruber HT42, isolated from Los Humeros, Puebla, Mexico, with biotechnological potential.</title>
        <authorList>
            <person name="Lara Sanchez J."/>
            <person name="Solis Palacios R."/>
            <person name="Bustos Baena A.S."/>
            <person name="Ruz Baez A.E."/>
            <person name="Espinosa Luna G."/>
            <person name="Oliart Ros R.M."/>
        </authorList>
    </citation>
    <scope>NUCLEOTIDE SEQUENCE</scope>
    <source>
        <strain evidence="11">HT42</strain>
    </source>
</reference>
<dbReference type="SMART" id="SM00382">
    <property type="entry name" value="AAA"/>
    <property type="match status" value="2"/>
</dbReference>
<name>A0A9X3TP47_9BACL</name>
<dbReference type="InterPro" id="IPR027417">
    <property type="entry name" value="P-loop_NTPase"/>
</dbReference>
<evidence type="ECO:0000256" key="2">
    <source>
        <dbReference type="ARBA" id="ARBA00022448"/>
    </source>
</evidence>
<keyword evidence="3" id="KW-1003">Cell membrane</keyword>
<dbReference type="GO" id="GO:0016887">
    <property type="term" value="F:ATP hydrolysis activity"/>
    <property type="evidence" value="ECO:0007669"/>
    <property type="project" value="InterPro"/>
</dbReference>
<evidence type="ECO:0000259" key="10">
    <source>
        <dbReference type="PROSITE" id="PS50893"/>
    </source>
</evidence>
<keyword evidence="8" id="KW-1278">Translocase</keyword>
<feature type="domain" description="ABC transporter" evidence="10">
    <location>
        <begin position="250"/>
        <end position="497"/>
    </location>
</feature>
<evidence type="ECO:0000256" key="9">
    <source>
        <dbReference type="ARBA" id="ARBA00023136"/>
    </source>
</evidence>
<organism evidence="11 12">
    <name type="scientific">Brevibacillus thermoruber</name>
    <dbReference type="NCBI Taxonomy" id="33942"/>
    <lineage>
        <taxon>Bacteria</taxon>
        <taxon>Bacillati</taxon>
        <taxon>Bacillota</taxon>
        <taxon>Bacilli</taxon>
        <taxon>Bacillales</taxon>
        <taxon>Paenibacillaceae</taxon>
        <taxon>Brevibacillus</taxon>
    </lineage>
</organism>
<evidence type="ECO:0000256" key="4">
    <source>
        <dbReference type="ARBA" id="ARBA00022597"/>
    </source>
</evidence>
<dbReference type="EMBL" id="JAPYYP010000005">
    <property type="protein sequence ID" value="MDA5107922.1"/>
    <property type="molecule type" value="Genomic_DNA"/>
</dbReference>
<evidence type="ECO:0000313" key="11">
    <source>
        <dbReference type="EMBL" id="MDA5107922.1"/>
    </source>
</evidence>
<dbReference type="GO" id="GO:0005524">
    <property type="term" value="F:ATP binding"/>
    <property type="evidence" value="ECO:0007669"/>
    <property type="project" value="UniProtKB-KW"/>
</dbReference>
<dbReference type="InterPro" id="IPR003439">
    <property type="entry name" value="ABC_transporter-like_ATP-bd"/>
</dbReference>
<dbReference type="PANTHER" id="PTHR43790">
    <property type="entry name" value="CARBOHYDRATE TRANSPORT ATP-BINDING PROTEIN MG119-RELATED"/>
    <property type="match status" value="1"/>
</dbReference>
<evidence type="ECO:0000256" key="3">
    <source>
        <dbReference type="ARBA" id="ARBA00022475"/>
    </source>
</evidence>
<proteinExistence type="predicted"/>
<keyword evidence="7 11" id="KW-0067">ATP-binding</keyword>
<accession>A0A9X3TP47</accession>
<dbReference type="Gene3D" id="3.40.50.300">
    <property type="entry name" value="P-loop containing nucleotide triphosphate hydrolases"/>
    <property type="match status" value="2"/>
</dbReference>
<comment type="caution">
    <text evidence="11">The sequence shown here is derived from an EMBL/GenBank/DDBJ whole genome shotgun (WGS) entry which is preliminary data.</text>
</comment>
<feature type="domain" description="ABC transporter" evidence="10">
    <location>
        <begin position="6"/>
        <end position="243"/>
    </location>
</feature>
<dbReference type="FunFam" id="3.40.50.300:FF:000127">
    <property type="entry name" value="Ribose import ATP-binding protein RbsA"/>
    <property type="match status" value="1"/>
</dbReference>
<gene>
    <name evidence="11" type="ORF">O3V59_06105</name>
</gene>
<evidence type="ECO:0000256" key="7">
    <source>
        <dbReference type="ARBA" id="ARBA00022840"/>
    </source>
</evidence>
<dbReference type="SUPFAM" id="SSF52540">
    <property type="entry name" value="P-loop containing nucleoside triphosphate hydrolases"/>
    <property type="match status" value="2"/>
</dbReference>
<protein>
    <submittedName>
        <fullName evidence="11">Sugar ABC transporter ATP-binding protein</fullName>
    </submittedName>
</protein>
<keyword evidence="12" id="KW-1185">Reference proteome</keyword>
<evidence type="ECO:0000256" key="8">
    <source>
        <dbReference type="ARBA" id="ARBA00022967"/>
    </source>
</evidence>
<evidence type="ECO:0000256" key="1">
    <source>
        <dbReference type="ARBA" id="ARBA00004202"/>
    </source>
</evidence>
<dbReference type="PANTHER" id="PTHR43790:SF3">
    <property type="entry name" value="D-ALLOSE IMPORT ATP-BINDING PROTEIN ALSA-RELATED"/>
    <property type="match status" value="1"/>
</dbReference>
<dbReference type="AlphaFoldDB" id="A0A9X3TP47"/>
<evidence type="ECO:0000256" key="6">
    <source>
        <dbReference type="ARBA" id="ARBA00022741"/>
    </source>
</evidence>